<organism evidence="3 4">
    <name type="scientific">Segatella copri</name>
    <dbReference type="NCBI Taxonomy" id="165179"/>
    <lineage>
        <taxon>Bacteria</taxon>
        <taxon>Pseudomonadati</taxon>
        <taxon>Bacteroidota</taxon>
        <taxon>Bacteroidia</taxon>
        <taxon>Bacteroidales</taxon>
        <taxon>Prevotellaceae</taxon>
        <taxon>Segatella</taxon>
    </lineage>
</organism>
<sequence>MMEAKIRKPAVAGSFYAGDAKELRQDVQNCFSRCKNPLMENVQAVIVPHAGYVFSGVTAASAFAAINPDAEYEHIFLLGPSHHVYLGKASVNIGVSAYATPLGNVPVDTALCKDLMEKSDAITYAQEAHESEHCLEVELPFLQYHMKKLPSIVPIIIATQELTTLKKIADTLKPYLNEKNLFVISSDFSHYPAYKDAEIVDGLTKDSIMTGKVEAFVNATLHNQELGIDHLATSACGMAPIATLLMMTENDANIKPHHVMYCNSGDSPYGRKDKVVGYHSFVLQNESTYKKCLREE</sequence>
<dbReference type="RefSeq" id="WP_254993039.1">
    <property type="nucleotide sequence ID" value="NZ_JANDWP010000053.1"/>
</dbReference>
<dbReference type="AlphaFoldDB" id="A0AAW5IYY7"/>
<dbReference type="InterPro" id="IPR002737">
    <property type="entry name" value="MEMO1_fam"/>
</dbReference>
<evidence type="ECO:0000256" key="2">
    <source>
        <dbReference type="HAMAP-Rule" id="MF_00055"/>
    </source>
</evidence>
<name>A0AAW5IYY7_9BACT</name>
<reference evidence="3" key="1">
    <citation type="submission" date="2022-07" db="EMBL/GenBank/DDBJ databases">
        <title>Prevotella copri.</title>
        <authorList>
            <person name="Yang C."/>
        </authorList>
    </citation>
    <scope>NUCLEOTIDE SEQUENCE</scope>
    <source>
        <strain evidence="3">HF1476</strain>
    </source>
</reference>
<dbReference type="Gene3D" id="3.40.830.10">
    <property type="entry name" value="LigB-like"/>
    <property type="match status" value="1"/>
</dbReference>
<evidence type="ECO:0000256" key="1">
    <source>
        <dbReference type="ARBA" id="ARBA00006315"/>
    </source>
</evidence>
<dbReference type="CDD" id="cd07361">
    <property type="entry name" value="MEMO_like"/>
    <property type="match status" value="1"/>
</dbReference>
<protein>
    <recommendedName>
        <fullName evidence="2">MEMO1 family protein NNC55_14145</fullName>
    </recommendedName>
</protein>
<dbReference type="NCBIfam" id="TIGR04336">
    <property type="entry name" value="AmmeMemoSam_B"/>
    <property type="match status" value="1"/>
</dbReference>
<dbReference type="PANTHER" id="PTHR11060">
    <property type="entry name" value="PROTEIN MEMO1"/>
    <property type="match status" value="1"/>
</dbReference>
<dbReference type="EMBL" id="JANDWN010000056">
    <property type="protein sequence ID" value="MCP9601068.1"/>
    <property type="molecule type" value="Genomic_DNA"/>
</dbReference>
<dbReference type="Pfam" id="PF01875">
    <property type="entry name" value="Memo"/>
    <property type="match status" value="1"/>
</dbReference>
<dbReference type="HAMAP" id="MF_00055">
    <property type="entry name" value="MEMO1"/>
    <property type="match status" value="1"/>
</dbReference>
<evidence type="ECO:0000313" key="4">
    <source>
        <dbReference type="Proteomes" id="UP001204486"/>
    </source>
</evidence>
<proteinExistence type="inferred from homology"/>
<dbReference type="Proteomes" id="UP001204486">
    <property type="component" value="Unassembled WGS sequence"/>
</dbReference>
<evidence type="ECO:0000313" key="3">
    <source>
        <dbReference type="EMBL" id="MCP9601068.1"/>
    </source>
</evidence>
<comment type="caution">
    <text evidence="3">The sequence shown here is derived from an EMBL/GenBank/DDBJ whole genome shotgun (WGS) entry which is preliminary data.</text>
</comment>
<gene>
    <name evidence="3" type="primary">amrB</name>
    <name evidence="3" type="ORF">NNC55_14145</name>
</gene>
<dbReference type="PANTHER" id="PTHR11060:SF0">
    <property type="entry name" value="PROTEIN MEMO1"/>
    <property type="match status" value="1"/>
</dbReference>
<comment type="similarity">
    <text evidence="1 2">Belongs to the MEMO1 family.</text>
</comment>
<accession>A0AAW5IYY7</accession>